<dbReference type="Proteomes" id="UP000054279">
    <property type="component" value="Unassembled WGS sequence"/>
</dbReference>
<proteinExistence type="predicted"/>
<evidence type="ECO:0000313" key="1">
    <source>
        <dbReference type="EMBL" id="KIJ34879.1"/>
    </source>
</evidence>
<organism evidence="1 2">
    <name type="scientific">Sphaerobolus stellatus (strain SS14)</name>
    <dbReference type="NCBI Taxonomy" id="990650"/>
    <lineage>
        <taxon>Eukaryota</taxon>
        <taxon>Fungi</taxon>
        <taxon>Dikarya</taxon>
        <taxon>Basidiomycota</taxon>
        <taxon>Agaricomycotina</taxon>
        <taxon>Agaricomycetes</taxon>
        <taxon>Phallomycetidae</taxon>
        <taxon>Geastrales</taxon>
        <taxon>Sphaerobolaceae</taxon>
        <taxon>Sphaerobolus</taxon>
    </lineage>
</organism>
<protein>
    <recommendedName>
        <fullName evidence="3">F-box domain-containing protein</fullName>
    </recommendedName>
</protein>
<dbReference type="EMBL" id="KN837195">
    <property type="protein sequence ID" value="KIJ34879.1"/>
    <property type="molecule type" value="Genomic_DNA"/>
</dbReference>
<gene>
    <name evidence="1" type="ORF">M422DRAFT_51813</name>
</gene>
<name>A0A0C9UJ34_SPHS4</name>
<dbReference type="HOGENOM" id="CLU_535473_0_0_1"/>
<sequence length="570" mass="65339">MPLLSQILSFISKQREVVQNRLVAGHAKCIPERTTSSLLAMLLHELVEKVIDNIDRPSDLLRLALSSRALHALIVPKHIEFRDIRCHLCHEDIWKLLISNPALAANVRTLQVEIRYLIEVLYPRSFIPELGSTIHYGGEYNLPRALSLMRSLIRLQLTGYASNVPNDLEDTLISNTLLKISTSQFKLAELSLEIGQSLDMSEHHSSLPLFPMPTVHLPTVTTLHIRVCLCPRCHLPGNNFYKFLVTQPDLPLKELSLSVFGSFAYNPLPHDLESGILALFKLATWPNIKRLALIFDRRASAQIFEQGGYCSEILQDFLKRHRGLEALKLKWLGAPILTPDMLPALRSLSFDWWPQSVYHWREWRIPDNLGHQLWHFTVGKCDDDRMLELLKDMPNLKSCRLERTNDFEKFVQLMPNLEYLDCSIAQSCLLPTTSVSNSSQGKFIQLQKLLLSKIMELAKLQRLTHLASFFPPTWLFNNLNTELKLLKITTNLIPTLKYGELFDSGGSSFWVMIQRDFRGMYRGHIKHKSSVDTSVNNYSTQTSVSAAERLIYYYSNVDIQLLRQTPDLSI</sequence>
<evidence type="ECO:0000313" key="2">
    <source>
        <dbReference type="Proteomes" id="UP000054279"/>
    </source>
</evidence>
<accession>A0A0C9UJ34</accession>
<keyword evidence="2" id="KW-1185">Reference proteome</keyword>
<reference evidence="1 2" key="1">
    <citation type="submission" date="2014-06" db="EMBL/GenBank/DDBJ databases">
        <title>Evolutionary Origins and Diversification of the Mycorrhizal Mutualists.</title>
        <authorList>
            <consortium name="DOE Joint Genome Institute"/>
            <consortium name="Mycorrhizal Genomics Consortium"/>
            <person name="Kohler A."/>
            <person name="Kuo A."/>
            <person name="Nagy L.G."/>
            <person name="Floudas D."/>
            <person name="Copeland A."/>
            <person name="Barry K.W."/>
            <person name="Cichocki N."/>
            <person name="Veneault-Fourrey C."/>
            <person name="LaButti K."/>
            <person name="Lindquist E.A."/>
            <person name="Lipzen A."/>
            <person name="Lundell T."/>
            <person name="Morin E."/>
            <person name="Murat C."/>
            <person name="Riley R."/>
            <person name="Ohm R."/>
            <person name="Sun H."/>
            <person name="Tunlid A."/>
            <person name="Henrissat B."/>
            <person name="Grigoriev I.V."/>
            <person name="Hibbett D.S."/>
            <person name="Martin F."/>
        </authorList>
    </citation>
    <scope>NUCLEOTIDE SEQUENCE [LARGE SCALE GENOMIC DNA]</scope>
    <source>
        <strain evidence="1 2">SS14</strain>
    </source>
</reference>
<evidence type="ECO:0008006" key="3">
    <source>
        <dbReference type="Google" id="ProtNLM"/>
    </source>
</evidence>
<dbReference type="AlphaFoldDB" id="A0A0C9UJ34"/>